<protein>
    <submittedName>
        <fullName evidence="1">Fatty-acid amide hydrolase 2</fullName>
    </submittedName>
</protein>
<dbReference type="Proteomes" id="UP000000311">
    <property type="component" value="Unassembled WGS sequence"/>
</dbReference>
<gene>
    <name evidence="1" type="ORF">EAG_05837</name>
</gene>
<dbReference type="SUPFAM" id="SSF75304">
    <property type="entry name" value="Amidase signature (AS) enzymes"/>
    <property type="match status" value="1"/>
</dbReference>
<accession>E2AL53</accession>
<dbReference type="GO" id="GO:0012505">
    <property type="term" value="C:endomembrane system"/>
    <property type="evidence" value="ECO:0007669"/>
    <property type="project" value="TreeGrafter"/>
</dbReference>
<dbReference type="InterPro" id="IPR036928">
    <property type="entry name" value="AS_sf"/>
</dbReference>
<dbReference type="PANTHER" id="PTHR43372:SF3">
    <property type="entry name" value="AT07710P-RELATED"/>
    <property type="match status" value="1"/>
</dbReference>
<dbReference type="InterPro" id="IPR052739">
    <property type="entry name" value="FAAH2"/>
</dbReference>
<dbReference type="AlphaFoldDB" id="E2AL53"/>
<evidence type="ECO:0000313" key="2">
    <source>
        <dbReference type="Proteomes" id="UP000000311"/>
    </source>
</evidence>
<dbReference type="EMBL" id="GL440467">
    <property type="protein sequence ID" value="EFN65836.1"/>
    <property type="molecule type" value="Genomic_DNA"/>
</dbReference>
<dbReference type="PANTHER" id="PTHR43372">
    <property type="entry name" value="FATTY-ACID AMIDE HYDROLASE"/>
    <property type="match status" value="1"/>
</dbReference>
<reference evidence="1 2" key="1">
    <citation type="journal article" date="2010" name="Science">
        <title>Genomic comparison of the ants Camponotus floridanus and Harpegnathos saltator.</title>
        <authorList>
            <person name="Bonasio R."/>
            <person name="Zhang G."/>
            <person name="Ye C."/>
            <person name="Mutti N.S."/>
            <person name="Fang X."/>
            <person name="Qin N."/>
            <person name="Donahue G."/>
            <person name="Yang P."/>
            <person name="Li Q."/>
            <person name="Li C."/>
            <person name="Zhang P."/>
            <person name="Huang Z."/>
            <person name="Berger S.L."/>
            <person name="Reinberg D."/>
            <person name="Wang J."/>
            <person name="Liebig J."/>
        </authorList>
    </citation>
    <scope>NUCLEOTIDE SEQUENCE [LARGE SCALE GENOMIC DNA]</scope>
    <source>
        <strain evidence="2">C129</strain>
    </source>
</reference>
<dbReference type="STRING" id="104421.E2AL53"/>
<dbReference type="Gene3D" id="3.90.1300.10">
    <property type="entry name" value="Amidase signature (AS) domain"/>
    <property type="match status" value="1"/>
</dbReference>
<sequence length="118" mass="13545">MQTTFYALMFETHFPFSESDISHYTKKGKAIRQKLLDLLGENGIFIYPTFRCPAIFSEFILCETLNEVYCAIFNVFGFPAVHIPMGLNHEGLPIGVQVSQSNMVLFPYKNSTNIRKIR</sequence>
<keyword evidence="2" id="KW-1185">Reference proteome</keyword>
<organism evidence="2">
    <name type="scientific">Camponotus floridanus</name>
    <name type="common">Florida carpenter ant</name>
    <dbReference type="NCBI Taxonomy" id="104421"/>
    <lineage>
        <taxon>Eukaryota</taxon>
        <taxon>Metazoa</taxon>
        <taxon>Ecdysozoa</taxon>
        <taxon>Arthropoda</taxon>
        <taxon>Hexapoda</taxon>
        <taxon>Insecta</taxon>
        <taxon>Pterygota</taxon>
        <taxon>Neoptera</taxon>
        <taxon>Endopterygota</taxon>
        <taxon>Hymenoptera</taxon>
        <taxon>Apocrita</taxon>
        <taxon>Aculeata</taxon>
        <taxon>Formicoidea</taxon>
        <taxon>Formicidae</taxon>
        <taxon>Formicinae</taxon>
        <taxon>Camponotus</taxon>
    </lineage>
</organism>
<evidence type="ECO:0000313" key="1">
    <source>
        <dbReference type="EMBL" id="EFN65836.1"/>
    </source>
</evidence>
<dbReference type="InParanoid" id="E2AL53"/>
<dbReference type="GO" id="GO:0016787">
    <property type="term" value="F:hydrolase activity"/>
    <property type="evidence" value="ECO:0007669"/>
    <property type="project" value="UniProtKB-KW"/>
</dbReference>
<dbReference type="OrthoDB" id="6428749at2759"/>
<keyword evidence="1" id="KW-0378">Hydrolase</keyword>
<proteinExistence type="predicted"/>
<name>E2AL53_CAMFO</name>